<dbReference type="InterPro" id="IPR036678">
    <property type="entry name" value="MutS_con_dom_sf"/>
</dbReference>
<dbReference type="InterPro" id="IPR000432">
    <property type="entry name" value="DNA_mismatch_repair_MutS_C"/>
</dbReference>
<dbReference type="FunFam" id="1.10.1420.10:FF:000017">
    <property type="entry name" value="DNA mismatch repair protein Msh2"/>
    <property type="match status" value="1"/>
</dbReference>
<reference evidence="14 15" key="1">
    <citation type="submission" date="2019-03" db="EMBL/GenBank/DDBJ databases">
        <title>Sequencing 23 genomes of Wallemia ichthyophaga.</title>
        <authorList>
            <person name="Gostincar C."/>
        </authorList>
    </citation>
    <scope>NUCLEOTIDE SEQUENCE [LARGE SCALE GENOMIC DNA]</scope>
    <source>
        <strain evidence="14 15">EXF-6200</strain>
    </source>
</reference>
<keyword evidence="5 12" id="KW-0227">DNA damage</keyword>
<evidence type="ECO:0000256" key="1">
    <source>
        <dbReference type="ARBA" id="ARBA00004123"/>
    </source>
</evidence>
<dbReference type="AlphaFoldDB" id="A0A4T0JBF3"/>
<evidence type="ECO:0000313" key="15">
    <source>
        <dbReference type="Proteomes" id="UP000310689"/>
    </source>
</evidence>
<dbReference type="Pfam" id="PF05192">
    <property type="entry name" value="MutS_III"/>
    <property type="match status" value="1"/>
</dbReference>
<keyword evidence="4 12" id="KW-0547">Nucleotide-binding</keyword>
<evidence type="ECO:0000313" key="14">
    <source>
        <dbReference type="EMBL" id="TIB40300.1"/>
    </source>
</evidence>
<dbReference type="InterPro" id="IPR007696">
    <property type="entry name" value="DNA_mismatch_repair_MutS_core"/>
</dbReference>
<dbReference type="InterPro" id="IPR016151">
    <property type="entry name" value="DNA_mismatch_repair_MutS_N"/>
</dbReference>
<dbReference type="InterPro" id="IPR007695">
    <property type="entry name" value="DNA_mismatch_repair_MutS-lik_N"/>
</dbReference>
<dbReference type="InterPro" id="IPR007860">
    <property type="entry name" value="DNA_mmatch_repair_MutS_con_dom"/>
</dbReference>
<dbReference type="GO" id="GO:0006312">
    <property type="term" value="P:mitotic recombination"/>
    <property type="evidence" value="ECO:0007669"/>
    <property type="project" value="TreeGrafter"/>
</dbReference>
<dbReference type="SUPFAM" id="SSF48334">
    <property type="entry name" value="DNA repair protein MutS, domain III"/>
    <property type="match status" value="1"/>
</dbReference>
<comment type="caution">
    <text evidence="14">The sequence shown here is derived from an EMBL/GenBank/DDBJ whole genome shotgun (WGS) entry which is preliminary data.</text>
</comment>
<dbReference type="InterPro" id="IPR045076">
    <property type="entry name" value="MutS"/>
</dbReference>
<keyword evidence="9" id="KW-0539">Nucleus</keyword>
<comment type="function">
    <text evidence="12">Component of the post-replicative DNA mismatch repair system (MMR).</text>
</comment>
<protein>
    <recommendedName>
        <fullName evidence="11">DNA mismatch repair protein MSH2</fullName>
    </recommendedName>
    <alternativeName>
        <fullName evidence="3">DNA mismatch repair protein Msh2</fullName>
    </alternativeName>
</protein>
<dbReference type="InterPro" id="IPR007861">
    <property type="entry name" value="DNA_mismatch_repair_MutS_clamp"/>
</dbReference>
<evidence type="ECO:0000256" key="5">
    <source>
        <dbReference type="ARBA" id="ARBA00022763"/>
    </source>
</evidence>
<dbReference type="EMBL" id="SPOI01000018">
    <property type="protein sequence ID" value="TIB40300.1"/>
    <property type="molecule type" value="Genomic_DNA"/>
</dbReference>
<comment type="similarity">
    <text evidence="2 12">Belongs to the DNA mismatch repair MutS family.</text>
</comment>
<feature type="domain" description="DNA mismatch repair proteins mutS family" evidence="13">
    <location>
        <begin position="745"/>
        <end position="761"/>
    </location>
</feature>
<keyword evidence="7 12" id="KW-0238">DNA-binding</keyword>
<dbReference type="SUPFAM" id="SSF53150">
    <property type="entry name" value="DNA repair protein MutS, domain II"/>
    <property type="match status" value="1"/>
</dbReference>
<dbReference type="Proteomes" id="UP000310689">
    <property type="component" value="Unassembled WGS sequence"/>
</dbReference>
<evidence type="ECO:0000256" key="12">
    <source>
        <dbReference type="RuleBase" id="RU003756"/>
    </source>
</evidence>
<dbReference type="GO" id="GO:0051053">
    <property type="term" value="P:negative regulation of DNA metabolic process"/>
    <property type="evidence" value="ECO:0007669"/>
    <property type="project" value="UniProtKB-ARBA"/>
</dbReference>
<dbReference type="PROSITE" id="PS00486">
    <property type="entry name" value="DNA_MISMATCH_REPAIR_2"/>
    <property type="match status" value="1"/>
</dbReference>
<dbReference type="PANTHER" id="PTHR11361:SF35">
    <property type="entry name" value="DNA MISMATCH REPAIR PROTEIN MSH2"/>
    <property type="match status" value="1"/>
</dbReference>
<gene>
    <name evidence="14" type="ORF">E3P86_00735</name>
</gene>
<evidence type="ECO:0000256" key="4">
    <source>
        <dbReference type="ARBA" id="ARBA00022741"/>
    </source>
</evidence>
<dbReference type="SUPFAM" id="SSF52540">
    <property type="entry name" value="P-loop containing nucleoside triphosphate hydrolases"/>
    <property type="match status" value="1"/>
</dbReference>
<dbReference type="FunFam" id="3.40.50.300:FF:000925">
    <property type="entry name" value="DNA mismatch repair protein MSH2"/>
    <property type="match status" value="1"/>
</dbReference>
<evidence type="ECO:0000256" key="6">
    <source>
        <dbReference type="ARBA" id="ARBA00022840"/>
    </source>
</evidence>
<comment type="subunit">
    <text evidence="10">Heterodimer of msh2 and msh6.</text>
</comment>
<dbReference type="PIRSF" id="PIRSF005813">
    <property type="entry name" value="MSH2"/>
    <property type="match status" value="1"/>
</dbReference>
<dbReference type="Pfam" id="PF00488">
    <property type="entry name" value="MutS_V"/>
    <property type="match status" value="1"/>
</dbReference>
<evidence type="ECO:0000256" key="9">
    <source>
        <dbReference type="ARBA" id="ARBA00023242"/>
    </source>
</evidence>
<comment type="subcellular location">
    <subcellularLocation>
        <location evidence="1">Nucleus</location>
    </subcellularLocation>
</comment>
<name>A0A4T0JBF3_WALIC</name>
<dbReference type="InterPro" id="IPR027417">
    <property type="entry name" value="P-loop_NTPase"/>
</dbReference>
<dbReference type="InterPro" id="IPR036187">
    <property type="entry name" value="DNA_mismatch_repair_MutS_sf"/>
</dbReference>
<dbReference type="Pfam" id="PF01624">
    <property type="entry name" value="MutS_I"/>
    <property type="match status" value="1"/>
</dbReference>
<dbReference type="GO" id="GO:0140664">
    <property type="term" value="F:ATP-dependent DNA damage sensor activity"/>
    <property type="evidence" value="ECO:0007669"/>
    <property type="project" value="InterPro"/>
</dbReference>
<dbReference type="GO" id="GO:0030983">
    <property type="term" value="F:mismatched DNA binding"/>
    <property type="evidence" value="ECO:0007669"/>
    <property type="project" value="InterPro"/>
</dbReference>
<dbReference type="PANTHER" id="PTHR11361">
    <property type="entry name" value="DNA MISMATCH REPAIR PROTEIN MUTS FAMILY MEMBER"/>
    <property type="match status" value="1"/>
</dbReference>
<dbReference type="SMART" id="SM00533">
    <property type="entry name" value="MUTSd"/>
    <property type="match status" value="1"/>
</dbReference>
<dbReference type="SMART" id="SM00534">
    <property type="entry name" value="MUTSac"/>
    <property type="match status" value="1"/>
</dbReference>
<sequence length="926" mass="103438">MMYSEDKKDKDIDSSANDGFAVFYKSMPNKLEGTIRLFDRGEFYSAYGDDANYVANTVFKTQKVLKQLSSKKLKQPLPFLSLNRISAQTFLREALTTRQLKIEIWESEGGKKAQSYTLIKTASPGNLQPVEDLLFASSDILTAPISMAIKLSVKEGLLHVGSAYCDASCRELGLSEFVDNDLFSNVESLIIQLGVKECLLPSNDKGNDHDLTKLKTLVERCGIVVTEVKPSDFNMKDIEQDLDRLLKSGAVKQSSEFDMKIAMSSASVLINYLGLMGDAANFSQFTLKNHDLSHYMKLDASALRALSLFPSPGDVGGSKNMSLFGLLNHCKTAQGQRLLAQWLKQPLMTLHDIHSRQNLVEWFTIETELRGIMREQIMNKMPDLHRLSKRFQRGVANLEDVVRTYQACLNIPKLLQDIKAAEEGVEDDAIRLLIEETYVKPLQDLAGSLNMLIEMVESTIDLDELANHNYIIKPDFDDDLKAYRTKLESIRDGLDEEHQAVGSDLGLELGKKLHMERHQTYGYCFRVTKAEAKSVANNKAYHELSTLKNGTYFRTSTLRDLGDEYKEVQTAYDKKQSSLVKEVVGIAATYCPVLESLDNVLAHLDVLMNFAFVADNSASPLVKPEVREKGTSDMLLTEARHPCLEVQDGVDFIANDVMLKRDESEFLIVTGPNMGGKSTYIRQIGIIALMAQIGCYVPCTKATVPIFDCILARVGAGDSQIKGISTFMAEMLETATILKSATKNSLIIVDELGRGTSTYDGFGLAWAISEYIAVELRSFCVFASHFHELTSLSNQQGHVKNLHVVAHVQHDQDEEDVSLLYKVEPGVSDKSFGINVAQMAGFPDSVIKLAKRKADELEDIEGSEEKRQKFSDEDINSGVGVVKEFMHTFATSAQHSDEYDALMTTYNNYKDRIESSRWAQYVIDSL</sequence>
<organism evidence="14 15">
    <name type="scientific">Wallemia ichthyophaga</name>
    <dbReference type="NCBI Taxonomy" id="245174"/>
    <lineage>
        <taxon>Eukaryota</taxon>
        <taxon>Fungi</taxon>
        <taxon>Dikarya</taxon>
        <taxon>Basidiomycota</taxon>
        <taxon>Wallemiomycotina</taxon>
        <taxon>Wallemiomycetes</taxon>
        <taxon>Wallemiales</taxon>
        <taxon>Wallemiaceae</taxon>
        <taxon>Wallemia</taxon>
    </lineage>
</organism>
<dbReference type="Gene3D" id="3.30.420.110">
    <property type="entry name" value="MutS, connector domain"/>
    <property type="match status" value="1"/>
</dbReference>
<dbReference type="CDD" id="cd03285">
    <property type="entry name" value="ABC_MSH2_euk"/>
    <property type="match status" value="1"/>
</dbReference>
<dbReference type="NCBIfam" id="NF003810">
    <property type="entry name" value="PRK05399.1"/>
    <property type="match status" value="1"/>
</dbReference>
<keyword evidence="8 12" id="KW-0234">DNA repair</keyword>
<dbReference type="Pfam" id="PF05190">
    <property type="entry name" value="MutS_IV"/>
    <property type="match status" value="1"/>
</dbReference>
<evidence type="ECO:0000256" key="11">
    <source>
        <dbReference type="ARBA" id="ARBA00073545"/>
    </source>
</evidence>
<proteinExistence type="inferred from homology"/>
<evidence type="ECO:0000259" key="13">
    <source>
        <dbReference type="PROSITE" id="PS00486"/>
    </source>
</evidence>
<dbReference type="Gene3D" id="3.40.1170.10">
    <property type="entry name" value="DNA repair protein MutS, domain I"/>
    <property type="match status" value="1"/>
</dbReference>
<dbReference type="FunFam" id="3.30.420.110:FF:000002">
    <property type="entry name" value="DNA mismatch repair protein"/>
    <property type="match status" value="1"/>
</dbReference>
<keyword evidence="6" id="KW-0067">ATP-binding</keyword>
<dbReference type="Gene3D" id="3.40.50.300">
    <property type="entry name" value="P-loop containing nucleotide triphosphate hydrolases"/>
    <property type="match status" value="1"/>
</dbReference>
<evidence type="ECO:0000256" key="10">
    <source>
        <dbReference type="ARBA" id="ARBA00064337"/>
    </source>
</evidence>
<accession>A0A4T0JBF3</accession>
<dbReference type="FunFam" id="1.10.1420.10:FF:000015">
    <property type="entry name" value="DNA mismatch repair protein Msh2"/>
    <property type="match status" value="1"/>
</dbReference>
<evidence type="ECO:0000256" key="7">
    <source>
        <dbReference type="ARBA" id="ARBA00023125"/>
    </source>
</evidence>
<evidence type="ECO:0000256" key="3">
    <source>
        <dbReference type="ARBA" id="ARBA00019549"/>
    </source>
</evidence>
<dbReference type="InterPro" id="IPR032642">
    <property type="entry name" value="Msh2_ATP-bd"/>
</dbReference>
<dbReference type="Gene3D" id="1.10.1420.10">
    <property type="match status" value="2"/>
</dbReference>
<evidence type="ECO:0000256" key="8">
    <source>
        <dbReference type="ARBA" id="ARBA00023204"/>
    </source>
</evidence>
<dbReference type="GO" id="GO:0032301">
    <property type="term" value="C:MutSalpha complex"/>
    <property type="evidence" value="ECO:0007669"/>
    <property type="project" value="TreeGrafter"/>
</dbReference>
<dbReference type="GO" id="GO:0006298">
    <property type="term" value="P:mismatch repair"/>
    <property type="evidence" value="ECO:0007669"/>
    <property type="project" value="InterPro"/>
</dbReference>
<dbReference type="InterPro" id="IPR011184">
    <property type="entry name" value="DNA_mismatch_repair_Msh2"/>
</dbReference>
<dbReference type="GO" id="GO:0005524">
    <property type="term" value="F:ATP binding"/>
    <property type="evidence" value="ECO:0007669"/>
    <property type="project" value="UniProtKB-KW"/>
</dbReference>
<dbReference type="Pfam" id="PF05188">
    <property type="entry name" value="MutS_II"/>
    <property type="match status" value="1"/>
</dbReference>
<evidence type="ECO:0000256" key="2">
    <source>
        <dbReference type="ARBA" id="ARBA00006271"/>
    </source>
</evidence>